<proteinExistence type="predicted"/>
<evidence type="ECO:0000256" key="1">
    <source>
        <dbReference type="ARBA" id="ARBA00022714"/>
    </source>
</evidence>
<gene>
    <name evidence="6" type="ORF">HGMM_F33C03C10</name>
</gene>
<feature type="domain" description="Iron-binding zinc finger CDGSH type" evidence="5">
    <location>
        <begin position="19"/>
        <end position="65"/>
    </location>
</feature>
<dbReference type="SMART" id="SM00704">
    <property type="entry name" value="ZnF_CDGSH"/>
    <property type="match status" value="1"/>
</dbReference>
<organism evidence="6">
    <name type="scientific">uncultured Planctomycetota bacterium</name>
    <dbReference type="NCBI Taxonomy" id="120965"/>
    <lineage>
        <taxon>Bacteria</taxon>
        <taxon>Pseudomonadati</taxon>
        <taxon>Planctomycetota</taxon>
        <taxon>environmental samples</taxon>
    </lineage>
</organism>
<evidence type="ECO:0000256" key="2">
    <source>
        <dbReference type="ARBA" id="ARBA00022723"/>
    </source>
</evidence>
<dbReference type="GO" id="GO:0005737">
    <property type="term" value="C:cytoplasm"/>
    <property type="evidence" value="ECO:0007669"/>
    <property type="project" value="UniProtKB-ARBA"/>
</dbReference>
<dbReference type="AlphaFoldDB" id="H5SII1"/>
<evidence type="ECO:0000256" key="3">
    <source>
        <dbReference type="ARBA" id="ARBA00023004"/>
    </source>
</evidence>
<evidence type="ECO:0000259" key="5">
    <source>
        <dbReference type="SMART" id="SM00704"/>
    </source>
</evidence>
<evidence type="ECO:0000313" key="6">
    <source>
        <dbReference type="EMBL" id="BAL55967.1"/>
    </source>
</evidence>
<dbReference type="GO" id="GO:0046872">
    <property type="term" value="F:metal ion binding"/>
    <property type="evidence" value="ECO:0007669"/>
    <property type="project" value="UniProtKB-KW"/>
</dbReference>
<dbReference type="InterPro" id="IPR018967">
    <property type="entry name" value="FeS-contain_CDGSH-typ"/>
</dbReference>
<protein>
    <submittedName>
        <fullName evidence="6">Hypothetical conserved protein</fullName>
    </submittedName>
</protein>
<name>H5SII1_9BACT</name>
<keyword evidence="1" id="KW-0001">2Fe-2S</keyword>
<keyword evidence="2" id="KW-0479">Metal-binding</keyword>
<evidence type="ECO:0000256" key="4">
    <source>
        <dbReference type="ARBA" id="ARBA00023014"/>
    </source>
</evidence>
<dbReference type="InterPro" id="IPR042216">
    <property type="entry name" value="MitoNEET_CISD"/>
</dbReference>
<dbReference type="EMBL" id="AP011734">
    <property type="protein sequence ID" value="BAL55967.1"/>
    <property type="molecule type" value="Genomic_DNA"/>
</dbReference>
<keyword evidence="4" id="KW-0411">Iron-sulfur</keyword>
<keyword evidence="3" id="KW-0408">Iron</keyword>
<reference evidence="6" key="2">
    <citation type="journal article" date="2012" name="PLoS ONE">
        <title>A Deeply Branching Thermophilic Bacterium with an Ancient Acetyl-CoA Pathway Dominates a Subsurface Ecosystem.</title>
        <authorList>
            <person name="Takami H."/>
            <person name="Noguchi H."/>
            <person name="Takaki Y."/>
            <person name="Uchiyama I."/>
            <person name="Toyoda A."/>
            <person name="Nishi S."/>
            <person name="Chee G.-J."/>
            <person name="Arai W."/>
            <person name="Nunoura T."/>
            <person name="Itoh T."/>
            <person name="Hattori M."/>
            <person name="Takai K."/>
        </authorList>
    </citation>
    <scope>NUCLEOTIDE SEQUENCE</scope>
</reference>
<dbReference type="Gene3D" id="3.40.5.90">
    <property type="entry name" value="CDGSH iron-sulfur domain, mitoNEET-type"/>
    <property type="match status" value="1"/>
</dbReference>
<dbReference type="Pfam" id="PF09360">
    <property type="entry name" value="zf-CDGSH"/>
    <property type="match status" value="1"/>
</dbReference>
<reference evidence="6" key="1">
    <citation type="journal article" date="2005" name="Environ. Microbiol.">
        <title>Genetic and functional properties of uncultivated thermophilic crenarchaeotes from a subsurface gold mine as revealed by analysis of genome fragments.</title>
        <authorList>
            <person name="Nunoura T."/>
            <person name="Hirayama H."/>
            <person name="Takami H."/>
            <person name="Oida H."/>
            <person name="Nishi S."/>
            <person name="Shimamura S."/>
            <person name="Suzuki Y."/>
            <person name="Inagaki F."/>
            <person name="Takai K."/>
            <person name="Nealson K.H."/>
            <person name="Horikoshi K."/>
        </authorList>
    </citation>
    <scope>NUCLEOTIDE SEQUENCE</scope>
</reference>
<dbReference type="GO" id="GO:0051537">
    <property type="term" value="F:2 iron, 2 sulfur cluster binding"/>
    <property type="evidence" value="ECO:0007669"/>
    <property type="project" value="UniProtKB-KW"/>
</dbReference>
<accession>H5SII1</accession>
<sequence>MSESPVIIRVRDNGPYVVEGPIQVVDAEGKAFPLPAGKPAIALCRCGHSKNKPFCDGSHRTVAFQASERAPAG</sequence>